<reference evidence="2 3" key="1">
    <citation type="submission" date="2024-04" db="EMBL/GenBank/DDBJ databases">
        <title>draft genome sequnece of Paenibacillus filicis.</title>
        <authorList>
            <person name="Kim D.-U."/>
        </authorList>
    </citation>
    <scope>NUCLEOTIDE SEQUENCE [LARGE SCALE GENOMIC DNA]</scope>
    <source>
        <strain evidence="2 3">KACC14197</strain>
    </source>
</reference>
<name>A0ABU9DC47_9BACL</name>
<comment type="caution">
    <text evidence="2">The sequence shown here is derived from an EMBL/GenBank/DDBJ whole genome shotgun (WGS) entry which is preliminary data.</text>
</comment>
<dbReference type="InterPro" id="IPR017946">
    <property type="entry name" value="PLC-like_Pdiesterase_TIM-brl"/>
</dbReference>
<feature type="domain" description="GP-PDE" evidence="1">
    <location>
        <begin position="5"/>
        <end position="236"/>
    </location>
</feature>
<protein>
    <submittedName>
        <fullName evidence="2">Glycerophosphodiester phosphodiesterase</fullName>
    </submittedName>
</protein>
<organism evidence="2 3">
    <name type="scientific">Paenibacillus filicis</name>
    <dbReference type="NCBI Taxonomy" id="669464"/>
    <lineage>
        <taxon>Bacteria</taxon>
        <taxon>Bacillati</taxon>
        <taxon>Bacillota</taxon>
        <taxon>Bacilli</taxon>
        <taxon>Bacillales</taxon>
        <taxon>Paenibacillaceae</taxon>
        <taxon>Paenibacillus</taxon>
    </lineage>
</organism>
<dbReference type="PANTHER" id="PTHR46211">
    <property type="entry name" value="GLYCEROPHOSPHORYL DIESTER PHOSPHODIESTERASE"/>
    <property type="match status" value="1"/>
</dbReference>
<gene>
    <name evidence="2" type="ORF">WMW72_00615</name>
</gene>
<accession>A0ABU9DC47</accession>
<dbReference type="CDD" id="cd08556">
    <property type="entry name" value="GDPD"/>
    <property type="match status" value="1"/>
</dbReference>
<dbReference type="EMBL" id="JBBPCC010000001">
    <property type="protein sequence ID" value="MEK8126409.1"/>
    <property type="molecule type" value="Genomic_DNA"/>
</dbReference>
<dbReference type="Proteomes" id="UP001469365">
    <property type="component" value="Unassembled WGS sequence"/>
</dbReference>
<dbReference type="Pfam" id="PF03009">
    <property type="entry name" value="GDPD"/>
    <property type="match status" value="1"/>
</dbReference>
<sequence length="244" mass="26666">MHANVPKIAAHTGCGQAPDNTVASFEEGIASGAAIVEVDIRLTKDRVAVLLHDDSPLLQQYSYEELNQLEQRVQLHPSYQDYELARLEDVLRLTGGDGVQLNLDMKSQDAIDPALQLVLSLGMADRVFVTGCSEGTAKRYESIRVLYNAPITVDFSAESSYTQYARTVCQTALELGYYGLNLNASTCRQELVELAHASGLVVWVYTVNEAAAMEKLVRMGVDAITTREVQTLAGVLQLAGERIS</sequence>
<evidence type="ECO:0000313" key="3">
    <source>
        <dbReference type="Proteomes" id="UP001469365"/>
    </source>
</evidence>
<dbReference type="RefSeq" id="WP_341413468.1">
    <property type="nucleotide sequence ID" value="NZ_JBBPCC010000001.1"/>
</dbReference>
<dbReference type="SUPFAM" id="SSF51695">
    <property type="entry name" value="PLC-like phosphodiesterases"/>
    <property type="match status" value="1"/>
</dbReference>
<dbReference type="PANTHER" id="PTHR46211:SF14">
    <property type="entry name" value="GLYCEROPHOSPHODIESTER PHOSPHODIESTERASE"/>
    <property type="match status" value="1"/>
</dbReference>
<dbReference type="InterPro" id="IPR030395">
    <property type="entry name" value="GP_PDE_dom"/>
</dbReference>
<keyword evidence="3" id="KW-1185">Reference proteome</keyword>
<evidence type="ECO:0000313" key="2">
    <source>
        <dbReference type="EMBL" id="MEK8126409.1"/>
    </source>
</evidence>
<evidence type="ECO:0000259" key="1">
    <source>
        <dbReference type="PROSITE" id="PS51704"/>
    </source>
</evidence>
<dbReference type="Gene3D" id="3.20.20.190">
    <property type="entry name" value="Phosphatidylinositol (PI) phosphodiesterase"/>
    <property type="match status" value="1"/>
</dbReference>
<dbReference type="PROSITE" id="PS51704">
    <property type="entry name" value="GP_PDE"/>
    <property type="match status" value="1"/>
</dbReference>
<proteinExistence type="predicted"/>